<reference evidence="2" key="1">
    <citation type="submission" date="2020-05" db="EMBL/GenBank/DDBJ databases">
        <authorList>
            <person name="Chiriac C."/>
            <person name="Salcher M."/>
            <person name="Ghai R."/>
            <person name="Kavagutti S V."/>
        </authorList>
    </citation>
    <scope>NUCLEOTIDE SEQUENCE</scope>
</reference>
<organism evidence="2">
    <name type="scientific">freshwater metagenome</name>
    <dbReference type="NCBI Taxonomy" id="449393"/>
    <lineage>
        <taxon>unclassified sequences</taxon>
        <taxon>metagenomes</taxon>
        <taxon>ecological metagenomes</taxon>
    </lineage>
</organism>
<feature type="compositionally biased region" description="Basic residues" evidence="1">
    <location>
        <begin position="177"/>
        <end position="196"/>
    </location>
</feature>
<dbReference type="AlphaFoldDB" id="A0A6J7UT65"/>
<feature type="region of interest" description="Disordered" evidence="1">
    <location>
        <begin position="59"/>
        <end position="204"/>
    </location>
</feature>
<evidence type="ECO:0000313" key="2">
    <source>
        <dbReference type="EMBL" id="CAB5069139.1"/>
    </source>
</evidence>
<name>A0A6J7UT65_9ZZZZ</name>
<sequence length="204" mass="22939">MGPGVLGHNQHGHLRARAHRVRVHRARALGGLQQRGVPGAAGRRAAALRCRGHRLLGGRWHARGVPSCPHRRARPDGAASSSRLPGGRWGVGRRGERHLARRRDRGSGRDRPRMRDRRRCPPRRVLGARVPRTGAAERVGRTERSSGQCLCRGRCAPARRRHRARGEHPRWGPARGGRGHRRQRPDRLVRSAHRRREGLPGQDR</sequence>
<proteinExistence type="predicted"/>
<evidence type="ECO:0000256" key="1">
    <source>
        <dbReference type="SAM" id="MobiDB-lite"/>
    </source>
</evidence>
<protein>
    <submittedName>
        <fullName evidence="2">Unannotated protein</fullName>
    </submittedName>
</protein>
<accession>A0A6J7UT65</accession>
<dbReference type="EMBL" id="CAFBQP010000200">
    <property type="protein sequence ID" value="CAB5069139.1"/>
    <property type="molecule type" value="Genomic_DNA"/>
</dbReference>
<gene>
    <name evidence="2" type="ORF">UFOPK4306_02699</name>
</gene>